<dbReference type="AlphaFoldDB" id="A0A397JMA2"/>
<accession>A0A397JMA2</accession>
<dbReference type="Proteomes" id="UP000266861">
    <property type="component" value="Unassembled WGS sequence"/>
</dbReference>
<protein>
    <submittedName>
        <fullName evidence="1">Uncharacterized protein</fullName>
    </submittedName>
</protein>
<reference evidence="1 2" key="1">
    <citation type="submission" date="2018-08" db="EMBL/GenBank/DDBJ databases">
        <title>Genome and evolution of the arbuscular mycorrhizal fungus Diversispora epigaea (formerly Glomus versiforme) and its bacterial endosymbionts.</title>
        <authorList>
            <person name="Sun X."/>
            <person name="Fei Z."/>
            <person name="Harrison M."/>
        </authorList>
    </citation>
    <scope>NUCLEOTIDE SEQUENCE [LARGE SCALE GENOMIC DNA]</scope>
    <source>
        <strain evidence="1 2">IT104</strain>
    </source>
</reference>
<sequence>MRWIKLELEDQHKCNLKMRLLKHDQKFVVYHATMAEHCYIELDDLTSWVGGPATVLIDFADECNQEVLIEYDIDFNSYAKIPLLEPQTHEVQDDHKYFQYRYWTLAQIPMKSFEESMHQQSFTQLMYKCEKDFKYNRWIVKR</sequence>
<comment type="caution">
    <text evidence="1">The sequence shown here is derived from an EMBL/GenBank/DDBJ whole genome shotgun (WGS) entry which is preliminary data.</text>
</comment>
<proteinExistence type="predicted"/>
<keyword evidence="2" id="KW-1185">Reference proteome</keyword>
<dbReference type="EMBL" id="PQFF01000060">
    <property type="protein sequence ID" value="RHZ85620.1"/>
    <property type="molecule type" value="Genomic_DNA"/>
</dbReference>
<name>A0A397JMA2_9GLOM</name>
<evidence type="ECO:0000313" key="1">
    <source>
        <dbReference type="EMBL" id="RHZ85620.1"/>
    </source>
</evidence>
<organism evidence="1 2">
    <name type="scientific">Diversispora epigaea</name>
    <dbReference type="NCBI Taxonomy" id="1348612"/>
    <lineage>
        <taxon>Eukaryota</taxon>
        <taxon>Fungi</taxon>
        <taxon>Fungi incertae sedis</taxon>
        <taxon>Mucoromycota</taxon>
        <taxon>Glomeromycotina</taxon>
        <taxon>Glomeromycetes</taxon>
        <taxon>Diversisporales</taxon>
        <taxon>Diversisporaceae</taxon>
        <taxon>Diversispora</taxon>
    </lineage>
</organism>
<evidence type="ECO:0000313" key="2">
    <source>
        <dbReference type="Proteomes" id="UP000266861"/>
    </source>
</evidence>
<gene>
    <name evidence="1" type="ORF">Glove_63g50</name>
</gene>